<dbReference type="Gene3D" id="3.40.50.1820">
    <property type="entry name" value="alpha/beta hydrolase"/>
    <property type="match status" value="1"/>
</dbReference>
<evidence type="ECO:0000313" key="3">
    <source>
        <dbReference type="EMBL" id="CUU41051.1"/>
    </source>
</evidence>
<dbReference type="InterPro" id="IPR000073">
    <property type="entry name" value="AB_hydrolase_1"/>
</dbReference>
<dbReference type="InterPro" id="IPR029058">
    <property type="entry name" value="AB_hydrolase_fold"/>
</dbReference>
<organism evidence="3 4">
    <name type="scientific">Blastochloris viridis</name>
    <name type="common">Rhodopseudomonas viridis</name>
    <dbReference type="NCBI Taxonomy" id="1079"/>
    <lineage>
        <taxon>Bacteria</taxon>
        <taxon>Pseudomonadati</taxon>
        <taxon>Pseudomonadota</taxon>
        <taxon>Alphaproteobacteria</taxon>
        <taxon>Hyphomicrobiales</taxon>
        <taxon>Blastochloridaceae</taxon>
        <taxon>Blastochloris</taxon>
    </lineage>
</organism>
<dbReference type="PANTHER" id="PTHR46438:SF11">
    <property type="entry name" value="LIPASE-RELATED"/>
    <property type="match status" value="1"/>
</dbReference>
<dbReference type="STRING" id="1079.BVIR_592"/>
<dbReference type="AlphaFoldDB" id="A0A0H5BNW3"/>
<dbReference type="EMBL" id="AP014854">
    <property type="protein sequence ID" value="BAR98338.1"/>
    <property type="molecule type" value="Genomic_DNA"/>
</dbReference>
<keyword evidence="4" id="KW-1185">Reference proteome</keyword>
<gene>
    <name evidence="2" type="ORF">BV133_745</name>
    <name evidence="3" type="ORF">BVIRIDIS_00360</name>
</gene>
<feature type="domain" description="AB hydrolase-1" evidence="1">
    <location>
        <begin position="40"/>
        <end position="281"/>
    </location>
</feature>
<dbReference type="Pfam" id="PF12697">
    <property type="entry name" value="Abhydrolase_6"/>
    <property type="match status" value="1"/>
</dbReference>
<sequence>MSRLEWQRDGLDWPNRHASHFIQAAGFRWHVQKMGEGPALLLVHGTGAATHSWGGLLPLLAKHFTVVAPDLPGHGFSELPRTSRLSIPGMAHAMAELLQVMDFKPAICVGHSAGVAAVARMTLDRLIDPRLIIGINAAVMPFRGLAGQVLIPVAQMFFRNPLMAYIYAWSADPEKVEKVIVSTGSNIDAKSLELYARLFQNSGHVAGALGMMARWNLAPLVRELPKLSTPITLVVGCNDRTVQPDEAVEVAATMWPQAKVIPLKGLGHLAHEERPPEVADVIIQEARLAGILGA</sequence>
<dbReference type="EMBL" id="LN907867">
    <property type="protein sequence ID" value="CUU41051.1"/>
    <property type="molecule type" value="Genomic_DNA"/>
</dbReference>
<dbReference type="KEGG" id="bvr:BVIR_592"/>
<dbReference type="PATRIC" id="fig|1079.6.peg.606"/>
<dbReference type="Proteomes" id="UP000065734">
    <property type="component" value="Chromosome I"/>
</dbReference>
<evidence type="ECO:0000313" key="2">
    <source>
        <dbReference type="EMBL" id="BAR98338.1"/>
    </source>
</evidence>
<dbReference type="PANTHER" id="PTHR46438">
    <property type="entry name" value="ALPHA/BETA-HYDROLASES SUPERFAMILY PROTEIN"/>
    <property type="match status" value="1"/>
</dbReference>
<dbReference type="InterPro" id="IPR017497">
    <property type="entry name" value="BchO"/>
</dbReference>
<proteinExistence type="predicted"/>
<reference evidence="2" key="1">
    <citation type="journal article" date="2015" name="Genome Announc.">
        <title>Complete Genome Sequence of the Bacteriochlorophyll b-Producing Photosynthetic Bacterium Blastochloris viridis.</title>
        <authorList>
            <person name="Tsukatani Y."/>
            <person name="Hirose Y."/>
            <person name="Harada J."/>
            <person name="Misawa N."/>
            <person name="Mori K."/>
            <person name="Inoue K."/>
            <person name="Tamiaki H."/>
        </authorList>
    </citation>
    <scope>NUCLEOTIDE SEQUENCE [LARGE SCALE GENOMIC DNA]</scope>
    <source>
        <strain evidence="2">DSM 133</strain>
    </source>
</reference>
<dbReference type="GO" id="GO:0004301">
    <property type="term" value="F:epoxide hydrolase activity"/>
    <property type="evidence" value="ECO:0007669"/>
    <property type="project" value="UniProtKB-EC"/>
</dbReference>
<name>A0A0H5BNW3_BLAVI</name>
<evidence type="ECO:0000259" key="1">
    <source>
        <dbReference type="Pfam" id="PF12697"/>
    </source>
</evidence>
<dbReference type="NCBIfam" id="TIGR03056">
    <property type="entry name" value="bchO_mg_che_rel"/>
    <property type="match status" value="1"/>
</dbReference>
<dbReference type="SUPFAM" id="SSF53474">
    <property type="entry name" value="alpha/beta-Hydrolases"/>
    <property type="match status" value="1"/>
</dbReference>
<keyword evidence="3" id="KW-0378">Hydrolase</keyword>
<evidence type="ECO:0000313" key="4">
    <source>
        <dbReference type="Proteomes" id="UP000065734"/>
    </source>
</evidence>
<reference evidence="4" key="3">
    <citation type="journal article" date="2016" name="Genome Announc.">
        <title>Revised genome sequence of the purple photosynthetic bacterium Blastochloris viridis.</title>
        <authorList>
            <person name="Liu L.N."/>
            <person name="Faulkner M."/>
            <person name="Liu X."/>
            <person name="Huang F."/>
            <person name="Darby A.C."/>
            <person name="Hall N."/>
        </authorList>
    </citation>
    <scope>NUCLEOTIDE SEQUENCE [LARGE SCALE GENOMIC DNA]</scope>
    <source>
        <strain evidence="4">ATCC 19567 / DSM 133 / F</strain>
    </source>
</reference>
<protein>
    <submittedName>
        <fullName evidence="2">Alpha/beta hydrolase fold</fullName>
    </submittedName>
    <submittedName>
        <fullName evidence="3">Soluble epoxide hydrolase</fullName>
        <ecNumber evidence="3">3.3.2.10</ecNumber>
    </submittedName>
</protein>
<accession>A0A0H5BNW3</accession>
<reference evidence="3" key="2">
    <citation type="submission" date="2015-11" db="EMBL/GenBank/DDBJ databases">
        <authorList>
            <person name="Zhang Y."/>
            <person name="Guo Z."/>
        </authorList>
    </citation>
    <scope>NUCLEOTIDE SEQUENCE</scope>
    <source>
        <strain evidence="3">1</strain>
    </source>
</reference>
<dbReference type="RefSeq" id="WP_055036356.1">
    <property type="nucleotide sequence ID" value="NZ_AP014854.2"/>
</dbReference>
<dbReference type="EC" id="3.3.2.10" evidence="3"/>
<dbReference type="OrthoDB" id="9799612at2"/>